<name>A0ABY7NKG5_9SPHN</name>
<protein>
    <submittedName>
        <fullName evidence="1">Uncharacterized protein</fullName>
    </submittedName>
</protein>
<evidence type="ECO:0000313" key="2">
    <source>
        <dbReference type="Proteomes" id="UP001210865"/>
    </source>
</evidence>
<reference evidence="1 2" key="1">
    <citation type="submission" date="2022-12" db="EMBL/GenBank/DDBJ databases">
        <title>Sphingomonas abieness sp. nov., an endophytic bacterium isolated from Abies koreana.</title>
        <authorList>
            <person name="Jiang L."/>
            <person name="Lee J."/>
        </authorList>
    </citation>
    <scope>NUCLEOTIDE SEQUENCE [LARGE SCALE GENOMIC DNA]</scope>
    <source>
        <strain evidence="2">PAMB 00755</strain>
    </source>
</reference>
<evidence type="ECO:0000313" key="1">
    <source>
        <dbReference type="EMBL" id="WBO21979.1"/>
    </source>
</evidence>
<accession>A0ABY7NKG5</accession>
<dbReference type="EMBL" id="CP115174">
    <property type="protein sequence ID" value="WBO21979.1"/>
    <property type="molecule type" value="Genomic_DNA"/>
</dbReference>
<proteinExistence type="predicted"/>
<sequence>MATLSDWQQLCDYVVTIKGATFYVNRVRGLIRKISASVAS</sequence>
<keyword evidence="2" id="KW-1185">Reference proteome</keyword>
<gene>
    <name evidence="1" type="ORF">PBT88_17725</name>
</gene>
<dbReference type="RefSeq" id="WP_270076627.1">
    <property type="nucleotide sequence ID" value="NZ_CP115174.1"/>
</dbReference>
<organism evidence="1 2">
    <name type="scientific">Sphingomonas abietis</name>
    <dbReference type="NCBI Taxonomy" id="3012344"/>
    <lineage>
        <taxon>Bacteria</taxon>
        <taxon>Pseudomonadati</taxon>
        <taxon>Pseudomonadota</taxon>
        <taxon>Alphaproteobacteria</taxon>
        <taxon>Sphingomonadales</taxon>
        <taxon>Sphingomonadaceae</taxon>
        <taxon>Sphingomonas</taxon>
    </lineage>
</organism>
<dbReference type="Proteomes" id="UP001210865">
    <property type="component" value="Chromosome"/>
</dbReference>